<keyword evidence="2" id="KW-0067">ATP-binding</keyword>
<dbReference type="InterPro" id="IPR027417">
    <property type="entry name" value="P-loop_NTPase"/>
</dbReference>
<dbReference type="InterPro" id="IPR058031">
    <property type="entry name" value="AAA_lid_NorR"/>
</dbReference>
<evidence type="ECO:0000256" key="3">
    <source>
        <dbReference type="ARBA" id="ARBA00023015"/>
    </source>
</evidence>
<organism evidence="6">
    <name type="scientific">mine drainage metagenome</name>
    <dbReference type="NCBI Taxonomy" id="410659"/>
    <lineage>
        <taxon>unclassified sequences</taxon>
        <taxon>metagenomes</taxon>
        <taxon>ecological metagenomes</taxon>
    </lineage>
</organism>
<dbReference type="GO" id="GO:0005524">
    <property type="term" value="F:ATP binding"/>
    <property type="evidence" value="ECO:0007669"/>
    <property type="project" value="UniProtKB-KW"/>
</dbReference>
<dbReference type="PROSITE" id="PS50045">
    <property type="entry name" value="SIGMA54_INTERACT_4"/>
    <property type="match status" value="1"/>
</dbReference>
<accession>T1AUW3</accession>
<protein>
    <submittedName>
        <fullName evidence="6">Sigma-54 dependent transcriptional regulator/response regulator</fullName>
    </submittedName>
</protein>
<evidence type="ECO:0000256" key="4">
    <source>
        <dbReference type="ARBA" id="ARBA00023163"/>
    </source>
</evidence>
<evidence type="ECO:0000256" key="1">
    <source>
        <dbReference type="ARBA" id="ARBA00022741"/>
    </source>
</evidence>
<name>T1AUW3_9ZZZZ</name>
<proteinExistence type="predicted"/>
<dbReference type="PANTHER" id="PTHR32071:SF116">
    <property type="entry name" value="TRANSCRIPTIONAL REGULATORY PROTEIN GLRR"/>
    <property type="match status" value="1"/>
</dbReference>
<keyword evidence="4" id="KW-0804">Transcription</keyword>
<dbReference type="PROSITE" id="PS00688">
    <property type="entry name" value="SIGMA54_INTERACT_3"/>
    <property type="match status" value="1"/>
</dbReference>
<dbReference type="SUPFAM" id="SSF52540">
    <property type="entry name" value="P-loop containing nucleoside triphosphate hydrolases"/>
    <property type="match status" value="1"/>
</dbReference>
<dbReference type="AlphaFoldDB" id="T1AUW3"/>
<evidence type="ECO:0000256" key="2">
    <source>
        <dbReference type="ARBA" id="ARBA00022840"/>
    </source>
</evidence>
<dbReference type="GO" id="GO:0006355">
    <property type="term" value="P:regulation of DNA-templated transcription"/>
    <property type="evidence" value="ECO:0007669"/>
    <property type="project" value="InterPro"/>
</dbReference>
<dbReference type="Pfam" id="PF00158">
    <property type="entry name" value="Sigma54_activat"/>
    <property type="match status" value="1"/>
</dbReference>
<dbReference type="InterPro" id="IPR002078">
    <property type="entry name" value="Sigma_54_int"/>
</dbReference>
<dbReference type="PANTHER" id="PTHR32071">
    <property type="entry name" value="TRANSCRIPTIONAL REGULATORY PROTEIN"/>
    <property type="match status" value="1"/>
</dbReference>
<dbReference type="Pfam" id="PF25601">
    <property type="entry name" value="AAA_lid_14"/>
    <property type="match status" value="1"/>
</dbReference>
<sequence length="111" mass="12495">MDVRVLSATHQNLEASIAADQFREDLYYRLNVVELILPALRERREDIPLLAKHFLTRLGKKYGKHLNGFSSEALTALSAAPWPGNIRQLHNVIEQVCALSTTPIIPLSLVH</sequence>
<evidence type="ECO:0000259" key="5">
    <source>
        <dbReference type="PROSITE" id="PS50045"/>
    </source>
</evidence>
<dbReference type="Gene3D" id="3.40.50.300">
    <property type="entry name" value="P-loop containing nucleotide triphosphate hydrolases"/>
    <property type="match status" value="1"/>
</dbReference>
<reference evidence="6" key="1">
    <citation type="submission" date="2013-08" db="EMBL/GenBank/DDBJ databases">
        <authorList>
            <person name="Mendez C."/>
            <person name="Richter M."/>
            <person name="Ferrer M."/>
            <person name="Sanchez J."/>
        </authorList>
    </citation>
    <scope>NUCLEOTIDE SEQUENCE</scope>
</reference>
<dbReference type="EMBL" id="AUZX01006953">
    <property type="protein sequence ID" value="EQD61302.1"/>
    <property type="molecule type" value="Genomic_DNA"/>
</dbReference>
<dbReference type="InterPro" id="IPR025944">
    <property type="entry name" value="Sigma_54_int_dom_CS"/>
</dbReference>
<dbReference type="Gene3D" id="1.10.8.60">
    <property type="match status" value="1"/>
</dbReference>
<comment type="caution">
    <text evidence="6">The sequence shown here is derived from an EMBL/GenBank/DDBJ whole genome shotgun (WGS) entry which is preliminary data.</text>
</comment>
<evidence type="ECO:0000313" key="6">
    <source>
        <dbReference type="EMBL" id="EQD61302.1"/>
    </source>
</evidence>
<gene>
    <name evidence="6" type="ORF">B1A_09753</name>
</gene>
<keyword evidence="1" id="KW-0547">Nucleotide-binding</keyword>
<feature type="non-terminal residue" evidence="6">
    <location>
        <position position="111"/>
    </location>
</feature>
<feature type="domain" description="Sigma-54 factor interaction" evidence="5">
    <location>
        <begin position="1"/>
        <end position="98"/>
    </location>
</feature>
<reference evidence="6" key="2">
    <citation type="journal article" date="2014" name="ISME J.">
        <title>Microbial stratification in low pH oxic and suboxic macroscopic growths along an acid mine drainage.</title>
        <authorList>
            <person name="Mendez-Garcia C."/>
            <person name="Mesa V."/>
            <person name="Sprenger R.R."/>
            <person name="Richter M."/>
            <person name="Diez M.S."/>
            <person name="Solano J."/>
            <person name="Bargiela R."/>
            <person name="Golyshina O.V."/>
            <person name="Manteca A."/>
            <person name="Ramos J.L."/>
            <person name="Gallego J.R."/>
            <person name="Llorente I."/>
            <person name="Martins Dos Santos V.A."/>
            <person name="Jensen O.N."/>
            <person name="Pelaez A.I."/>
            <person name="Sanchez J."/>
            <person name="Ferrer M."/>
        </authorList>
    </citation>
    <scope>NUCLEOTIDE SEQUENCE</scope>
</reference>
<keyword evidence="3" id="KW-0805">Transcription regulation</keyword>